<dbReference type="InterPro" id="IPR001128">
    <property type="entry name" value="Cyt_P450"/>
</dbReference>
<keyword evidence="2" id="KW-1185">Reference proteome</keyword>
<dbReference type="Proteomes" id="UP000481861">
    <property type="component" value="Unassembled WGS sequence"/>
</dbReference>
<dbReference type="Gene3D" id="1.10.630.10">
    <property type="entry name" value="Cytochrome P450"/>
    <property type="match status" value="1"/>
</dbReference>
<organism evidence="1 2">
    <name type="scientific">Massariosphaeria phaeospora</name>
    <dbReference type="NCBI Taxonomy" id="100035"/>
    <lineage>
        <taxon>Eukaryota</taxon>
        <taxon>Fungi</taxon>
        <taxon>Dikarya</taxon>
        <taxon>Ascomycota</taxon>
        <taxon>Pezizomycotina</taxon>
        <taxon>Dothideomycetes</taxon>
        <taxon>Pleosporomycetidae</taxon>
        <taxon>Pleosporales</taxon>
        <taxon>Pleosporales incertae sedis</taxon>
        <taxon>Massariosphaeria</taxon>
    </lineage>
</organism>
<proteinExistence type="predicted"/>
<dbReference type="GO" id="GO:0016705">
    <property type="term" value="F:oxidoreductase activity, acting on paired donors, with incorporation or reduction of molecular oxygen"/>
    <property type="evidence" value="ECO:0007669"/>
    <property type="project" value="InterPro"/>
</dbReference>
<dbReference type="GO" id="GO:0020037">
    <property type="term" value="F:heme binding"/>
    <property type="evidence" value="ECO:0007669"/>
    <property type="project" value="InterPro"/>
</dbReference>
<sequence length="180" mass="20534">MRVYAVIGFGVRKTVAPVTVHDSLGKQHVIPPETKCMIDFPAGFQKRSAWPPRKDVSEQRRAELHHSHAIDFDPQRWVDRSDCDESYYWPFALGFRKCPGKPFAQMQLMGAVATIFKDYNVELAVEESTLAAVNGDRGLAWERTRDEAMRKLEHGVKHNFNLYMAEDLPITVSKRTGDIS</sequence>
<dbReference type="InterPro" id="IPR036396">
    <property type="entry name" value="Cyt_P450_sf"/>
</dbReference>
<comment type="caution">
    <text evidence="1">The sequence shown here is derived from an EMBL/GenBank/DDBJ whole genome shotgun (WGS) entry which is preliminary data.</text>
</comment>
<dbReference type="GO" id="GO:0004497">
    <property type="term" value="F:monooxygenase activity"/>
    <property type="evidence" value="ECO:0007669"/>
    <property type="project" value="InterPro"/>
</dbReference>
<gene>
    <name evidence="1" type="ORF">BDV95DRAFT_596876</name>
</gene>
<evidence type="ECO:0008006" key="3">
    <source>
        <dbReference type="Google" id="ProtNLM"/>
    </source>
</evidence>
<dbReference type="GO" id="GO:0005506">
    <property type="term" value="F:iron ion binding"/>
    <property type="evidence" value="ECO:0007669"/>
    <property type="project" value="InterPro"/>
</dbReference>
<protein>
    <recommendedName>
        <fullName evidence="3">Cytochrome P450</fullName>
    </recommendedName>
</protein>
<accession>A0A7C8I4N3</accession>
<dbReference type="AlphaFoldDB" id="A0A7C8I4N3"/>
<dbReference type="Pfam" id="PF00067">
    <property type="entry name" value="p450"/>
    <property type="match status" value="1"/>
</dbReference>
<dbReference type="EMBL" id="JAADJZ010000017">
    <property type="protein sequence ID" value="KAF2869226.1"/>
    <property type="molecule type" value="Genomic_DNA"/>
</dbReference>
<evidence type="ECO:0000313" key="1">
    <source>
        <dbReference type="EMBL" id="KAF2869226.1"/>
    </source>
</evidence>
<evidence type="ECO:0000313" key="2">
    <source>
        <dbReference type="Proteomes" id="UP000481861"/>
    </source>
</evidence>
<dbReference type="OrthoDB" id="3945418at2759"/>
<dbReference type="SUPFAM" id="SSF48264">
    <property type="entry name" value="Cytochrome P450"/>
    <property type="match status" value="1"/>
</dbReference>
<reference evidence="1 2" key="1">
    <citation type="submission" date="2020-01" db="EMBL/GenBank/DDBJ databases">
        <authorList>
            <consortium name="DOE Joint Genome Institute"/>
            <person name="Haridas S."/>
            <person name="Albert R."/>
            <person name="Binder M."/>
            <person name="Bloem J."/>
            <person name="Labutti K."/>
            <person name="Salamov A."/>
            <person name="Andreopoulos B."/>
            <person name="Baker S.E."/>
            <person name="Barry K."/>
            <person name="Bills G."/>
            <person name="Bluhm B.H."/>
            <person name="Cannon C."/>
            <person name="Castanera R."/>
            <person name="Culley D.E."/>
            <person name="Daum C."/>
            <person name="Ezra D."/>
            <person name="Gonzalez J.B."/>
            <person name="Henrissat B."/>
            <person name="Kuo A."/>
            <person name="Liang C."/>
            <person name="Lipzen A."/>
            <person name="Lutzoni F."/>
            <person name="Magnuson J."/>
            <person name="Mondo S."/>
            <person name="Nolan M."/>
            <person name="Ohm R."/>
            <person name="Pangilinan J."/>
            <person name="Park H.-J.H."/>
            <person name="Ramirez L."/>
            <person name="Alfaro M."/>
            <person name="Sun H."/>
            <person name="Tritt A."/>
            <person name="Yoshinaga Y."/>
            <person name="Zwiers L.-H.L."/>
            <person name="Turgeon B.G."/>
            <person name="Goodwin S.B."/>
            <person name="Spatafora J.W."/>
            <person name="Crous P.W."/>
            <person name="Grigoriev I.V."/>
        </authorList>
    </citation>
    <scope>NUCLEOTIDE SEQUENCE [LARGE SCALE GENOMIC DNA]</scope>
    <source>
        <strain evidence="1 2">CBS 611.86</strain>
    </source>
</reference>
<name>A0A7C8I4N3_9PLEO</name>